<feature type="chain" id="PRO_5038600762" evidence="2">
    <location>
        <begin position="27"/>
        <end position="392"/>
    </location>
</feature>
<keyword evidence="1" id="KW-0677">Repeat</keyword>
<protein>
    <submittedName>
        <fullName evidence="4">RHS repeat protein</fullName>
    </submittedName>
</protein>
<dbReference type="Proteomes" id="UP000316968">
    <property type="component" value="Chromosome"/>
</dbReference>
<sequence length="392" mass="43329">MRVSKRNIFLLSTTILVGSFGATTTAASSVHPETVQEASEDSPFTEVQTYGELLKNGDFSIFTSGSDMAENWILEQDTPGSALAVANDKLKMGRQQLITLGLKEAEQVRLIQEAKVMGNQLYSWKAWHTSLGSKADLYWEALFLDADKKIIDRVKLQDATMNAQPQTGKTPANTSTVRVQLIVAGARSSNNVLEVKKASFVVFKKGTPDPNIPSKYKYTYDANGRLTLVTTGKAKIRYTYDSNGNVLHKTVEELVEAPIPEPDKPAVLPNIGGITSTNTYSFYSDNGYSMPMKGIKLVFKGWYLSQKEVSRVDYVADNALFLGQSAYGLNDEITYFNHPEYGNHNAGFKLTVDMGSKIDSLNPGLHKLSVYIHHKDGSVHKLEQKVKVEIAK</sequence>
<dbReference type="KEGG" id="saca:FFV09_13820"/>
<evidence type="ECO:0000313" key="5">
    <source>
        <dbReference type="Proteomes" id="UP000316968"/>
    </source>
</evidence>
<dbReference type="AlphaFoldDB" id="A0A4Y6V016"/>
<feature type="signal peptide" evidence="2">
    <location>
        <begin position="1"/>
        <end position="26"/>
    </location>
</feature>
<evidence type="ECO:0000256" key="1">
    <source>
        <dbReference type="ARBA" id="ARBA00022737"/>
    </source>
</evidence>
<dbReference type="NCBIfam" id="TIGR01643">
    <property type="entry name" value="YD_repeat_2x"/>
    <property type="match status" value="1"/>
</dbReference>
<keyword evidence="5" id="KW-1185">Reference proteome</keyword>
<reference evidence="4 5" key="1">
    <citation type="submission" date="2019-06" db="EMBL/GenBank/DDBJ databases">
        <title>Saccharibacillus brassicae sp. nov., an endophytic bacterium isolated from Chinese cabbage seeds (Brassica pekinensis).</title>
        <authorList>
            <person name="Jiang L."/>
            <person name="Lee J."/>
            <person name="Kim S.W."/>
        </authorList>
    </citation>
    <scope>NUCLEOTIDE SEQUENCE [LARGE SCALE GENOMIC DNA]</scope>
    <source>
        <strain evidence="5">KCTC 43072 / ATSA2</strain>
    </source>
</reference>
<accession>A0A4Y6V016</accession>
<evidence type="ECO:0000256" key="2">
    <source>
        <dbReference type="SAM" id="SignalP"/>
    </source>
</evidence>
<dbReference type="RefSeq" id="WP_141448371.1">
    <property type="nucleotide sequence ID" value="NZ_CP041217.1"/>
</dbReference>
<dbReference type="Pfam" id="PF25023">
    <property type="entry name" value="TEN_YD-shell"/>
    <property type="match status" value="1"/>
</dbReference>
<name>A0A4Y6V016_SACBS</name>
<dbReference type="EMBL" id="CP041217">
    <property type="protein sequence ID" value="QDH21827.1"/>
    <property type="molecule type" value="Genomic_DNA"/>
</dbReference>
<organism evidence="4 5">
    <name type="scientific">Saccharibacillus brassicae</name>
    <dbReference type="NCBI Taxonomy" id="2583377"/>
    <lineage>
        <taxon>Bacteria</taxon>
        <taxon>Bacillati</taxon>
        <taxon>Bacillota</taxon>
        <taxon>Bacilli</taxon>
        <taxon>Bacillales</taxon>
        <taxon>Paenibacillaceae</taxon>
        <taxon>Saccharibacillus</taxon>
    </lineage>
</organism>
<proteinExistence type="predicted"/>
<dbReference type="Gene3D" id="2.180.10.10">
    <property type="entry name" value="RHS repeat-associated core"/>
    <property type="match status" value="1"/>
</dbReference>
<keyword evidence="2" id="KW-0732">Signal</keyword>
<dbReference type="InterPro" id="IPR006530">
    <property type="entry name" value="YD"/>
</dbReference>
<dbReference type="InterPro" id="IPR056823">
    <property type="entry name" value="TEN-like_YD-shell"/>
</dbReference>
<dbReference type="OrthoDB" id="340819at2"/>
<gene>
    <name evidence="4" type="ORF">FFV09_13820</name>
</gene>
<feature type="domain" description="Teneurin-like YD-shell" evidence="3">
    <location>
        <begin position="215"/>
        <end position="250"/>
    </location>
</feature>
<evidence type="ECO:0000259" key="3">
    <source>
        <dbReference type="Pfam" id="PF25023"/>
    </source>
</evidence>
<evidence type="ECO:0000313" key="4">
    <source>
        <dbReference type="EMBL" id="QDH21827.1"/>
    </source>
</evidence>